<name>A0AAD7ZCP2_DIPPU</name>
<feature type="non-terminal residue" evidence="1">
    <location>
        <position position="128"/>
    </location>
</feature>
<reference evidence="1" key="1">
    <citation type="journal article" date="2023" name="IScience">
        <title>Live-bearing cockroach genome reveals convergent evolutionary mechanisms linked to viviparity in insects and beyond.</title>
        <authorList>
            <person name="Fouks B."/>
            <person name="Harrison M.C."/>
            <person name="Mikhailova A.A."/>
            <person name="Marchal E."/>
            <person name="English S."/>
            <person name="Carruthers M."/>
            <person name="Jennings E.C."/>
            <person name="Chiamaka E.L."/>
            <person name="Frigard R.A."/>
            <person name="Pippel M."/>
            <person name="Attardo G.M."/>
            <person name="Benoit J.B."/>
            <person name="Bornberg-Bauer E."/>
            <person name="Tobe S.S."/>
        </authorList>
    </citation>
    <scope>NUCLEOTIDE SEQUENCE</scope>
    <source>
        <strain evidence="1">Stay&amp;Tobe</strain>
    </source>
</reference>
<organism evidence="1 2">
    <name type="scientific">Diploptera punctata</name>
    <name type="common">Pacific beetle cockroach</name>
    <dbReference type="NCBI Taxonomy" id="6984"/>
    <lineage>
        <taxon>Eukaryota</taxon>
        <taxon>Metazoa</taxon>
        <taxon>Ecdysozoa</taxon>
        <taxon>Arthropoda</taxon>
        <taxon>Hexapoda</taxon>
        <taxon>Insecta</taxon>
        <taxon>Pterygota</taxon>
        <taxon>Neoptera</taxon>
        <taxon>Polyneoptera</taxon>
        <taxon>Dictyoptera</taxon>
        <taxon>Blattodea</taxon>
        <taxon>Blaberoidea</taxon>
        <taxon>Blaberidae</taxon>
        <taxon>Diplopterinae</taxon>
        <taxon>Diploptera</taxon>
    </lineage>
</organism>
<dbReference type="EMBL" id="JASPKZ010008996">
    <property type="protein sequence ID" value="KAJ9578109.1"/>
    <property type="molecule type" value="Genomic_DNA"/>
</dbReference>
<keyword evidence="2" id="KW-1185">Reference proteome</keyword>
<evidence type="ECO:0000313" key="2">
    <source>
        <dbReference type="Proteomes" id="UP001233999"/>
    </source>
</evidence>
<accession>A0AAD7ZCP2</accession>
<protein>
    <submittedName>
        <fullName evidence="1">Uncharacterized protein</fullName>
    </submittedName>
</protein>
<dbReference type="Proteomes" id="UP001233999">
    <property type="component" value="Unassembled WGS sequence"/>
</dbReference>
<proteinExistence type="predicted"/>
<feature type="non-terminal residue" evidence="1">
    <location>
        <position position="1"/>
    </location>
</feature>
<sequence length="128" mass="14710">TNSIIIKYTTECVRIQTTNDAVIVIAILRDINFLFLKMFCINILAWPAGFITDLQNNYKDIATASVHLIKRMYRKCVRNSKDLSLPTGCRPYNPRVQSQYQAFTTACSVSNNMTDIFHHQRFMGISLL</sequence>
<comment type="caution">
    <text evidence="1">The sequence shown here is derived from an EMBL/GenBank/DDBJ whole genome shotgun (WGS) entry which is preliminary data.</text>
</comment>
<gene>
    <name evidence="1" type="ORF">L9F63_025030</name>
</gene>
<reference evidence="1" key="2">
    <citation type="submission" date="2023-05" db="EMBL/GenBank/DDBJ databases">
        <authorList>
            <person name="Fouks B."/>
        </authorList>
    </citation>
    <scope>NUCLEOTIDE SEQUENCE</scope>
    <source>
        <strain evidence="1">Stay&amp;Tobe</strain>
        <tissue evidence="1">Testes</tissue>
    </source>
</reference>
<dbReference type="AlphaFoldDB" id="A0AAD7ZCP2"/>
<evidence type="ECO:0000313" key="1">
    <source>
        <dbReference type="EMBL" id="KAJ9578109.1"/>
    </source>
</evidence>